<feature type="transmembrane region" description="Helical" evidence="1">
    <location>
        <begin position="7"/>
        <end position="26"/>
    </location>
</feature>
<feature type="transmembrane region" description="Helical" evidence="1">
    <location>
        <begin position="66"/>
        <end position="88"/>
    </location>
</feature>
<gene>
    <name evidence="2" type="ORF">RYX45_05320</name>
</gene>
<dbReference type="RefSeq" id="WP_323466056.1">
    <property type="nucleotide sequence ID" value="NZ_CP144224.1"/>
</dbReference>
<proteinExistence type="predicted"/>
<evidence type="ECO:0000313" key="2">
    <source>
        <dbReference type="EMBL" id="MDV2884589.1"/>
    </source>
</evidence>
<dbReference type="EMBL" id="JAWJAY010000001">
    <property type="protein sequence ID" value="MDV2884589.1"/>
    <property type="molecule type" value="Genomic_DNA"/>
</dbReference>
<keyword evidence="1" id="KW-0472">Membrane</keyword>
<dbReference type="AlphaFoldDB" id="A0AAJ2KTW1"/>
<keyword evidence="1" id="KW-1133">Transmembrane helix</keyword>
<evidence type="ECO:0000256" key="1">
    <source>
        <dbReference type="SAM" id="Phobius"/>
    </source>
</evidence>
<comment type="caution">
    <text evidence="2">The sequence shown here is derived from an EMBL/GenBank/DDBJ whole genome shotgun (WGS) entry which is preliminary data.</text>
</comment>
<accession>A0AAJ2KTW1</accession>
<feature type="transmembrane region" description="Helical" evidence="1">
    <location>
        <begin position="38"/>
        <end position="59"/>
    </location>
</feature>
<dbReference type="Proteomes" id="UP001285636">
    <property type="component" value="Unassembled WGS sequence"/>
</dbReference>
<evidence type="ECO:0000313" key="3">
    <source>
        <dbReference type="Proteomes" id="UP001285636"/>
    </source>
</evidence>
<reference evidence="2" key="1">
    <citation type="submission" date="2023-10" db="EMBL/GenBank/DDBJ databases">
        <title>Screening of Alkalihalophilus pseudofirmusBZ-TG-HK211 and Its Alleviation of Salt Stress on Rapeseed Growth.</title>
        <authorList>
            <person name="Zhao B."/>
            <person name="Guo T."/>
        </authorList>
    </citation>
    <scope>NUCLEOTIDE SEQUENCE</scope>
    <source>
        <strain evidence="2">BZ-TG-HK211</strain>
    </source>
</reference>
<protein>
    <submittedName>
        <fullName evidence="2">Uncharacterized protein</fullName>
    </submittedName>
</protein>
<organism evidence="2 3">
    <name type="scientific">Alkalihalophilus pseudofirmus</name>
    <name type="common">Bacillus pseudofirmus</name>
    <dbReference type="NCBI Taxonomy" id="79885"/>
    <lineage>
        <taxon>Bacteria</taxon>
        <taxon>Bacillati</taxon>
        <taxon>Bacillota</taxon>
        <taxon>Bacilli</taxon>
        <taxon>Bacillales</taxon>
        <taxon>Bacillaceae</taxon>
        <taxon>Alkalihalophilus</taxon>
    </lineage>
</organism>
<keyword evidence="1" id="KW-0812">Transmembrane</keyword>
<name>A0AAJ2KTW1_ALKPS</name>
<sequence>MYRITVISVHILIILFATMIGIGGIYNPSAPDPNRTFTTWIAAILMFDILVILSAYILLNVKKGWLFALFVFSLLGLFYVLPAISLFVEGL</sequence>